<keyword evidence="3" id="KW-1185">Reference proteome</keyword>
<dbReference type="EMBL" id="KV878337">
    <property type="protein sequence ID" value="OJJ50002.1"/>
    <property type="molecule type" value="Genomic_DNA"/>
</dbReference>
<sequence length="328" mass="36911">MASIGPESIQNNEVHGDSDNASLTSSGTDYTSLRSSVLDYKYENGRRYQSYRRDEYLFPNDEEEQDRMDFLHHIYGMLLGGELHLAPIKTPPGRVLDLGTGTGIWAIDFADQYPSAEVIGNDLSPIQPGWVPANCVFEVDDFEAEWEYHHPFDYIHGRELAGSIRDIDRLARQAFANLKPDGYFELQSLTIDVFSDDNSLERAPFTVQLCQLVGEAGLKFGKPLQNIEQEWTRALKSAGFVDVVVKMIKVPSSPWPKDEKQKQIGRFMQAQYSQGLNSYLPGLLSNVLGWSAQEVTVMAAKVRGELADLTVHQYGKLYVIYGRKDSTS</sequence>
<evidence type="ECO:0000313" key="2">
    <source>
        <dbReference type="EMBL" id="OJJ50002.1"/>
    </source>
</evidence>
<dbReference type="STRING" id="1073090.A0A1L9SS17"/>
<feature type="compositionally biased region" description="Polar residues" evidence="1">
    <location>
        <begin position="8"/>
        <end position="27"/>
    </location>
</feature>
<accession>A0A1L9SS17</accession>
<dbReference type="Pfam" id="PF13489">
    <property type="entry name" value="Methyltransf_23"/>
    <property type="match status" value="1"/>
</dbReference>
<evidence type="ECO:0000256" key="1">
    <source>
        <dbReference type="SAM" id="MobiDB-lite"/>
    </source>
</evidence>
<dbReference type="SUPFAM" id="SSF53335">
    <property type="entry name" value="S-adenosyl-L-methionine-dependent methyltransferases"/>
    <property type="match status" value="1"/>
</dbReference>
<dbReference type="InterPro" id="IPR029063">
    <property type="entry name" value="SAM-dependent_MTases_sf"/>
</dbReference>
<gene>
    <name evidence="2" type="ORF">ASPZODRAFT_22702</name>
</gene>
<dbReference type="RefSeq" id="XP_022584512.1">
    <property type="nucleotide sequence ID" value="XM_022727902.1"/>
</dbReference>
<dbReference type="GeneID" id="34614366"/>
<organism evidence="2 3">
    <name type="scientific">Penicilliopsis zonata CBS 506.65</name>
    <dbReference type="NCBI Taxonomy" id="1073090"/>
    <lineage>
        <taxon>Eukaryota</taxon>
        <taxon>Fungi</taxon>
        <taxon>Dikarya</taxon>
        <taxon>Ascomycota</taxon>
        <taxon>Pezizomycotina</taxon>
        <taxon>Eurotiomycetes</taxon>
        <taxon>Eurotiomycetidae</taxon>
        <taxon>Eurotiales</taxon>
        <taxon>Aspergillaceae</taxon>
        <taxon>Penicilliopsis</taxon>
    </lineage>
</organism>
<reference evidence="3" key="1">
    <citation type="journal article" date="2017" name="Genome Biol.">
        <title>Comparative genomics reveals high biological diversity and specific adaptations in the industrially and medically important fungal genus Aspergillus.</title>
        <authorList>
            <person name="de Vries R.P."/>
            <person name="Riley R."/>
            <person name="Wiebenga A."/>
            <person name="Aguilar-Osorio G."/>
            <person name="Amillis S."/>
            <person name="Uchima C.A."/>
            <person name="Anderluh G."/>
            <person name="Asadollahi M."/>
            <person name="Askin M."/>
            <person name="Barry K."/>
            <person name="Battaglia E."/>
            <person name="Bayram O."/>
            <person name="Benocci T."/>
            <person name="Braus-Stromeyer S.A."/>
            <person name="Caldana C."/>
            <person name="Canovas D."/>
            <person name="Cerqueira G.C."/>
            <person name="Chen F."/>
            <person name="Chen W."/>
            <person name="Choi C."/>
            <person name="Clum A."/>
            <person name="Dos Santos R.A."/>
            <person name="Damasio A.R."/>
            <person name="Diallinas G."/>
            <person name="Emri T."/>
            <person name="Fekete E."/>
            <person name="Flipphi M."/>
            <person name="Freyberg S."/>
            <person name="Gallo A."/>
            <person name="Gournas C."/>
            <person name="Habgood R."/>
            <person name="Hainaut M."/>
            <person name="Harispe M.L."/>
            <person name="Henrissat B."/>
            <person name="Hilden K.S."/>
            <person name="Hope R."/>
            <person name="Hossain A."/>
            <person name="Karabika E."/>
            <person name="Karaffa L."/>
            <person name="Karanyi Z."/>
            <person name="Krasevec N."/>
            <person name="Kuo A."/>
            <person name="Kusch H."/>
            <person name="LaButti K."/>
            <person name="Lagendijk E.L."/>
            <person name="Lapidus A."/>
            <person name="Levasseur A."/>
            <person name="Lindquist E."/>
            <person name="Lipzen A."/>
            <person name="Logrieco A.F."/>
            <person name="MacCabe A."/>
            <person name="Maekelae M.R."/>
            <person name="Malavazi I."/>
            <person name="Melin P."/>
            <person name="Meyer V."/>
            <person name="Mielnichuk N."/>
            <person name="Miskei M."/>
            <person name="Molnar A.P."/>
            <person name="Mule G."/>
            <person name="Ngan C.Y."/>
            <person name="Orejas M."/>
            <person name="Orosz E."/>
            <person name="Ouedraogo J.P."/>
            <person name="Overkamp K.M."/>
            <person name="Park H.-S."/>
            <person name="Perrone G."/>
            <person name="Piumi F."/>
            <person name="Punt P.J."/>
            <person name="Ram A.F."/>
            <person name="Ramon A."/>
            <person name="Rauscher S."/>
            <person name="Record E."/>
            <person name="Riano-Pachon D.M."/>
            <person name="Robert V."/>
            <person name="Roehrig J."/>
            <person name="Ruller R."/>
            <person name="Salamov A."/>
            <person name="Salih N.S."/>
            <person name="Samson R.A."/>
            <person name="Sandor E."/>
            <person name="Sanguinetti M."/>
            <person name="Schuetze T."/>
            <person name="Sepcic K."/>
            <person name="Shelest E."/>
            <person name="Sherlock G."/>
            <person name="Sophianopoulou V."/>
            <person name="Squina F.M."/>
            <person name="Sun H."/>
            <person name="Susca A."/>
            <person name="Todd R.B."/>
            <person name="Tsang A."/>
            <person name="Unkles S.E."/>
            <person name="van de Wiele N."/>
            <person name="van Rossen-Uffink D."/>
            <person name="Oliveira J.V."/>
            <person name="Vesth T.C."/>
            <person name="Visser J."/>
            <person name="Yu J.-H."/>
            <person name="Zhou M."/>
            <person name="Andersen M.R."/>
            <person name="Archer D.B."/>
            <person name="Baker S.E."/>
            <person name="Benoit I."/>
            <person name="Brakhage A.A."/>
            <person name="Braus G.H."/>
            <person name="Fischer R."/>
            <person name="Frisvad J.C."/>
            <person name="Goldman G.H."/>
            <person name="Houbraken J."/>
            <person name="Oakley B."/>
            <person name="Pocsi I."/>
            <person name="Scazzocchio C."/>
            <person name="Seiboth B."/>
            <person name="vanKuyk P.A."/>
            <person name="Wortman J."/>
            <person name="Dyer P.S."/>
            <person name="Grigoriev I.V."/>
        </authorList>
    </citation>
    <scope>NUCLEOTIDE SEQUENCE [LARGE SCALE GENOMIC DNA]</scope>
    <source>
        <strain evidence="3">CBS 506.65</strain>
    </source>
</reference>
<dbReference type="VEuPathDB" id="FungiDB:ASPZODRAFT_22702"/>
<dbReference type="PANTHER" id="PTHR43591:SF31">
    <property type="entry name" value="LAEA-LIKE, PUTATIVE (AFU_ORTHOLOGUE AFUA_8G01930)-RELATED"/>
    <property type="match status" value="1"/>
</dbReference>
<feature type="region of interest" description="Disordered" evidence="1">
    <location>
        <begin position="1"/>
        <end position="27"/>
    </location>
</feature>
<protein>
    <recommendedName>
        <fullName evidence="4">Methyltransferase domain-containing protein</fullName>
    </recommendedName>
</protein>
<dbReference type="Proteomes" id="UP000184188">
    <property type="component" value="Unassembled WGS sequence"/>
</dbReference>
<dbReference type="OrthoDB" id="2013972at2759"/>
<dbReference type="Gene3D" id="3.40.50.150">
    <property type="entry name" value="Vaccinia Virus protein VP39"/>
    <property type="match status" value="1"/>
</dbReference>
<dbReference type="PANTHER" id="PTHR43591">
    <property type="entry name" value="METHYLTRANSFERASE"/>
    <property type="match status" value="1"/>
</dbReference>
<evidence type="ECO:0008006" key="4">
    <source>
        <dbReference type="Google" id="ProtNLM"/>
    </source>
</evidence>
<proteinExistence type="predicted"/>
<dbReference type="CDD" id="cd02440">
    <property type="entry name" value="AdoMet_MTases"/>
    <property type="match status" value="1"/>
</dbReference>
<dbReference type="AlphaFoldDB" id="A0A1L9SS17"/>
<name>A0A1L9SS17_9EURO</name>
<dbReference type="GO" id="GO:0008168">
    <property type="term" value="F:methyltransferase activity"/>
    <property type="evidence" value="ECO:0007669"/>
    <property type="project" value="TreeGrafter"/>
</dbReference>
<evidence type="ECO:0000313" key="3">
    <source>
        <dbReference type="Proteomes" id="UP000184188"/>
    </source>
</evidence>